<dbReference type="RefSeq" id="WP_013556447.1">
    <property type="nucleotide sequence ID" value="NC_014958.1"/>
</dbReference>
<dbReference type="Proteomes" id="UP000008635">
    <property type="component" value="Chromosome"/>
</dbReference>
<proteinExistence type="predicted"/>
<dbReference type="EMBL" id="CP002454">
    <property type="protein sequence ID" value="ADV66942.1"/>
    <property type="molecule type" value="Genomic_DNA"/>
</dbReference>
<sequence>MTTEYITVTPAPNTETLHALIGARPGVHVTRGTDAAGRERVVLTVRAADADAVSTTRDALIRTARTLGLRAFVV</sequence>
<dbReference type="STRING" id="709986.Deima_1291"/>
<dbReference type="KEGG" id="dmr:Deima_1291"/>
<protein>
    <submittedName>
        <fullName evidence="1">Uncharacterized protein</fullName>
    </submittedName>
</protein>
<reference evidence="1 2" key="1">
    <citation type="journal article" date="2011" name="Stand. Genomic Sci.">
        <title>Complete genome sequence of Deinococcus maricopensis type strain (LB-34).</title>
        <authorList>
            <person name="Pukall R."/>
            <person name="Zeytun A."/>
            <person name="Lucas S."/>
            <person name="Lapidus A."/>
            <person name="Hammon N."/>
            <person name="Deshpande S."/>
            <person name="Nolan M."/>
            <person name="Cheng J.F."/>
            <person name="Pitluck S."/>
            <person name="Liolios K."/>
            <person name="Pagani I."/>
            <person name="Mikhailova N."/>
            <person name="Ivanova N."/>
            <person name="Mavromatis K."/>
            <person name="Pati A."/>
            <person name="Tapia R."/>
            <person name="Han C."/>
            <person name="Goodwin L."/>
            <person name="Chen A."/>
            <person name="Palaniappan K."/>
            <person name="Land M."/>
            <person name="Hauser L."/>
            <person name="Chang Y.J."/>
            <person name="Jeffries C.D."/>
            <person name="Brambilla E.M."/>
            <person name="Rohde M."/>
            <person name="Goker M."/>
            <person name="Detter J.C."/>
            <person name="Woyke T."/>
            <person name="Bristow J."/>
            <person name="Eisen J.A."/>
            <person name="Markowitz V."/>
            <person name="Hugenholtz P."/>
            <person name="Kyrpides N.C."/>
            <person name="Klenk H.P."/>
        </authorList>
    </citation>
    <scope>NUCLEOTIDE SEQUENCE [LARGE SCALE GENOMIC DNA]</scope>
    <source>
        <strain evidence="2">DSM 21211 / LMG 22137 / NRRL B-23946 / LB-34</strain>
    </source>
</reference>
<dbReference type="AlphaFoldDB" id="E8U7A3"/>
<dbReference type="OrthoDB" id="72090at2"/>
<evidence type="ECO:0000313" key="2">
    <source>
        <dbReference type="Proteomes" id="UP000008635"/>
    </source>
</evidence>
<accession>E8U7A3</accession>
<organism evidence="1 2">
    <name type="scientific">Deinococcus maricopensis (strain DSM 21211 / LMG 22137 / NRRL B-23946 / LB-34)</name>
    <dbReference type="NCBI Taxonomy" id="709986"/>
    <lineage>
        <taxon>Bacteria</taxon>
        <taxon>Thermotogati</taxon>
        <taxon>Deinococcota</taxon>
        <taxon>Deinococci</taxon>
        <taxon>Deinococcales</taxon>
        <taxon>Deinococcaceae</taxon>
        <taxon>Deinococcus</taxon>
    </lineage>
</organism>
<evidence type="ECO:0000313" key="1">
    <source>
        <dbReference type="EMBL" id="ADV66942.1"/>
    </source>
</evidence>
<gene>
    <name evidence="1" type="ordered locus">Deima_1291</name>
</gene>
<name>E8U7A3_DEIML</name>
<keyword evidence="2" id="KW-1185">Reference proteome</keyword>
<reference evidence="2" key="2">
    <citation type="submission" date="2011-01" db="EMBL/GenBank/DDBJ databases">
        <title>The complete genome of Deinococcus maricopensis DSM 21211.</title>
        <authorList>
            <consortium name="US DOE Joint Genome Institute (JGI-PGF)"/>
            <person name="Lucas S."/>
            <person name="Copeland A."/>
            <person name="Lapidus A."/>
            <person name="Goodwin L."/>
            <person name="Pitluck S."/>
            <person name="Kyrpides N."/>
            <person name="Mavromatis K."/>
            <person name="Pagani I."/>
            <person name="Ivanova N."/>
            <person name="Ovchinnikova G."/>
            <person name="Zeytun A."/>
            <person name="Detter J.C."/>
            <person name="Han C."/>
            <person name="Land M."/>
            <person name="Hauser L."/>
            <person name="Markowitz V."/>
            <person name="Cheng J.-F."/>
            <person name="Hugenholtz P."/>
            <person name="Woyke T."/>
            <person name="Wu D."/>
            <person name="Pukall R."/>
            <person name="Gehrich-Schroeter G."/>
            <person name="Brambilla E."/>
            <person name="Klenk H.-P."/>
            <person name="Eisen J.A."/>
        </authorList>
    </citation>
    <scope>NUCLEOTIDE SEQUENCE [LARGE SCALE GENOMIC DNA]</scope>
    <source>
        <strain evidence="2">DSM 21211 / LMG 22137 / NRRL B-23946 / LB-34</strain>
    </source>
</reference>
<dbReference type="HOGENOM" id="CLU_2681614_0_0_0"/>